<reference evidence="1 2" key="1">
    <citation type="submission" date="2024-10" db="EMBL/GenBank/DDBJ databases">
        <authorList>
            <person name="Kim D."/>
        </authorList>
    </citation>
    <scope>NUCLEOTIDE SEQUENCE [LARGE SCALE GENOMIC DNA]</scope>
    <source>
        <strain evidence="1">BH-2024</strain>
    </source>
</reference>
<organism evidence="1 2">
    <name type="scientific">Heterodera trifolii</name>
    <dbReference type="NCBI Taxonomy" id="157864"/>
    <lineage>
        <taxon>Eukaryota</taxon>
        <taxon>Metazoa</taxon>
        <taxon>Ecdysozoa</taxon>
        <taxon>Nematoda</taxon>
        <taxon>Chromadorea</taxon>
        <taxon>Rhabditida</taxon>
        <taxon>Tylenchina</taxon>
        <taxon>Tylenchomorpha</taxon>
        <taxon>Tylenchoidea</taxon>
        <taxon>Heteroderidae</taxon>
        <taxon>Heteroderinae</taxon>
        <taxon>Heterodera</taxon>
    </lineage>
</organism>
<comment type="caution">
    <text evidence="1">The sequence shown here is derived from an EMBL/GenBank/DDBJ whole genome shotgun (WGS) entry which is preliminary data.</text>
</comment>
<dbReference type="AlphaFoldDB" id="A0ABD2JES8"/>
<sequence length="102" mass="12132">MVAKIERNLKEVQLQLKEEIVKMQNRKRRYCELLESRNEAEILSIDLFEFRTFRNGSSEVACMECGKKFSPTEENEMGWHIVKAHDEYAVKLIKKQLEKIVK</sequence>
<evidence type="ECO:0008006" key="3">
    <source>
        <dbReference type="Google" id="ProtNLM"/>
    </source>
</evidence>
<dbReference type="EMBL" id="JBICBT010000991">
    <property type="protein sequence ID" value="KAL3089017.1"/>
    <property type="molecule type" value="Genomic_DNA"/>
</dbReference>
<proteinExistence type="predicted"/>
<dbReference type="Proteomes" id="UP001620626">
    <property type="component" value="Unassembled WGS sequence"/>
</dbReference>
<protein>
    <recommendedName>
        <fullName evidence="3">C2H2-type domain-containing protein</fullName>
    </recommendedName>
</protein>
<evidence type="ECO:0000313" key="1">
    <source>
        <dbReference type="EMBL" id="KAL3089017.1"/>
    </source>
</evidence>
<keyword evidence="2" id="KW-1185">Reference proteome</keyword>
<name>A0ABD2JES8_9BILA</name>
<accession>A0ABD2JES8</accession>
<evidence type="ECO:0000313" key="2">
    <source>
        <dbReference type="Proteomes" id="UP001620626"/>
    </source>
</evidence>
<gene>
    <name evidence="1" type="ORF">niasHT_022084</name>
</gene>